<dbReference type="SUPFAM" id="SSF49265">
    <property type="entry name" value="Fibronectin type III"/>
    <property type="match status" value="1"/>
</dbReference>
<evidence type="ECO:0000259" key="2">
    <source>
        <dbReference type="PROSITE" id="PS50853"/>
    </source>
</evidence>
<protein>
    <recommendedName>
        <fullName evidence="2">Fibronectin type-III domain-containing protein</fullName>
    </recommendedName>
</protein>
<sequence>MVIEDSSAMDGSEGDNDIFLYRMVTIPEAPTMSEILPNPTTDSSVSLKWTDVASAQEYQIFRFKGDLSSPAELVTYDLSSINSFIDIIEEKGTYYYAITALNEFGESEISNIEYVEVNISKTFNFLGSLNFNAIMILGGIIVAVQIVFTTALYFLLKGKLKKNKKK</sequence>
<organism evidence="3">
    <name type="scientific">marine sediment metagenome</name>
    <dbReference type="NCBI Taxonomy" id="412755"/>
    <lineage>
        <taxon>unclassified sequences</taxon>
        <taxon>metagenomes</taxon>
        <taxon>ecological metagenomes</taxon>
    </lineage>
</organism>
<dbReference type="PROSITE" id="PS50853">
    <property type="entry name" value="FN3"/>
    <property type="match status" value="1"/>
</dbReference>
<evidence type="ECO:0000313" key="3">
    <source>
        <dbReference type="EMBL" id="GAH48467.1"/>
    </source>
</evidence>
<evidence type="ECO:0000256" key="1">
    <source>
        <dbReference type="SAM" id="Phobius"/>
    </source>
</evidence>
<name>X1FU13_9ZZZZ</name>
<gene>
    <name evidence="3" type="ORF">S03H2_35430</name>
</gene>
<dbReference type="InterPro" id="IPR036116">
    <property type="entry name" value="FN3_sf"/>
</dbReference>
<feature type="transmembrane region" description="Helical" evidence="1">
    <location>
        <begin position="133"/>
        <end position="156"/>
    </location>
</feature>
<keyword evidence="1" id="KW-1133">Transmembrane helix</keyword>
<keyword evidence="1" id="KW-0472">Membrane</keyword>
<dbReference type="CDD" id="cd00063">
    <property type="entry name" value="FN3"/>
    <property type="match status" value="1"/>
</dbReference>
<feature type="domain" description="Fibronectin type-III" evidence="2">
    <location>
        <begin position="26"/>
        <end position="120"/>
    </location>
</feature>
<keyword evidence="1" id="KW-0812">Transmembrane</keyword>
<dbReference type="InterPro" id="IPR003961">
    <property type="entry name" value="FN3_dom"/>
</dbReference>
<dbReference type="AlphaFoldDB" id="X1FU13"/>
<comment type="caution">
    <text evidence="3">The sequence shown here is derived from an EMBL/GenBank/DDBJ whole genome shotgun (WGS) entry which is preliminary data.</text>
</comment>
<dbReference type="EMBL" id="BARU01021669">
    <property type="protein sequence ID" value="GAH48467.1"/>
    <property type="molecule type" value="Genomic_DNA"/>
</dbReference>
<accession>X1FU13</accession>
<dbReference type="InterPro" id="IPR013783">
    <property type="entry name" value="Ig-like_fold"/>
</dbReference>
<proteinExistence type="predicted"/>
<dbReference type="Gene3D" id="2.60.40.10">
    <property type="entry name" value="Immunoglobulins"/>
    <property type="match status" value="1"/>
</dbReference>
<reference evidence="3" key="1">
    <citation type="journal article" date="2014" name="Front. Microbiol.">
        <title>High frequency of phylogenetically diverse reductive dehalogenase-homologous genes in deep subseafloor sedimentary metagenomes.</title>
        <authorList>
            <person name="Kawai M."/>
            <person name="Futagami T."/>
            <person name="Toyoda A."/>
            <person name="Takaki Y."/>
            <person name="Nishi S."/>
            <person name="Hori S."/>
            <person name="Arai W."/>
            <person name="Tsubouchi T."/>
            <person name="Morono Y."/>
            <person name="Uchiyama I."/>
            <person name="Ito T."/>
            <person name="Fujiyama A."/>
            <person name="Inagaki F."/>
            <person name="Takami H."/>
        </authorList>
    </citation>
    <scope>NUCLEOTIDE SEQUENCE</scope>
    <source>
        <strain evidence="3">Expedition CK06-06</strain>
    </source>
</reference>